<protein>
    <recommendedName>
        <fullName evidence="3">Dehydrogenase</fullName>
    </recommendedName>
</protein>
<dbReference type="RefSeq" id="WP_048384861.1">
    <property type="nucleotide sequence ID" value="NZ_CP011494.1"/>
</dbReference>
<dbReference type="InterPro" id="IPR021457">
    <property type="entry name" value="DUF3108"/>
</dbReference>
<dbReference type="AlphaFoldDB" id="A0A0H4IAW1"/>
<evidence type="ECO:0008006" key="3">
    <source>
        <dbReference type="Google" id="ProtNLM"/>
    </source>
</evidence>
<reference evidence="1 2" key="1">
    <citation type="submission" date="2015-05" db="EMBL/GenBank/DDBJ databases">
        <title>Complete genome of Marinobacter psychrophilus strain 20041T isolated from sea-ice of the Canadian Basin.</title>
        <authorList>
            <person name="Song L."/>
            <person name="Ren L."/>
            <person name="Yu Y."/>
            <person name="Wang X."/>
        </authorList>
    </citation>
    <scope>NUCLEOTIDE SEQUENCE [LARGE SCALE GENOMIC DNA]</scope>
    <source>
        <strain evidence="1 2">20041</strain>
    </source>
</reference>
<organism evidence="1 2">
    <name type="scientific">Marinobacter psychrophilus</name>
    <dbReference type="NCBI Taxonomy" id="330734"/>
    <lineage>
        <taxon>Bacteria</taxon>
        <taxon>Pseudomonadati</taxon>
        <taxon>Pseudomonadota</taxon>
        <taxon>Gammaproteobacteria</taxon>
        <taxon>Pseudomonadales</taxon>
        <taxon>Marinobacteraceae</taxon>
        <taxon>Marinobacter</taxon>
    </lineage>
</organism>
<dbReference type="Proteomes" id="UP000036406">
    <property type="component" value="Chromosome"/>
</dbReference>
<sequence length="256" mass="29084">MQKKALVRSAFPGLPLLLSVALRLCLIVFMTPVLAEVGGEPSDTPRLAPFEASFSASIEQGITLSGSARRILRDQNNGVWLYRTSVKSFIADIEESVVLKWQDGQVIPLRYRYKLSGLLIRDREETIDFDWKQNLATGRYKDKAFEVALSPGLLDPLGYQLQLHQDIKAGKREMEYRYVSHGRVAKERFAVIDEGLIETLQGEMNALTVEKLRGEGAKRETLMWFAPKFDHMLVQLLQTEPDGSRYELLLKSIKKL</sequence>
<evidence type="ECO:0000313" key="1">
    <source>
        <dbReference type="EMBL" id="AKO52167.1"/>
    </source>
</evidence>
<proteinExistence type="predicted"/>
<keyword evidence="2" id="KW-1185">Reference proteome</keyword>
<dbReference type="PATRIC" id="fig|330734.3.peg.1431"/>
<accession>A0A0H4IAW1</accession>
<dbReference type="STRING" id="330734.ABA45_06795"/>
<name>A0A0H4IAW1_9GAMM</name>
<dbReference type="EMBL" id="CP011494">
    <property type="protein sequence ID" value="AKO52167.1"/>
    <property type="molecule type" value="Genomic_DNA"/>
</dbReference>
<dbReference type="Pfam" id="PF11306">
    <property type="entry name" value="DUF3108"/>
    <property type="match status" value="1"/>
</dbReference>
<evidence type="ECO:0000313" key="2">
    <source>
        <dbReference type="Proteomes" id="UP000036406"/>
    </source>
</evidence>
<dbReference type="KEGG" id="mpq:ABA45_06795"/>
<gene>
    <name evidence="1" type="ORF">ABA45_06795</name>
</gene>